<sequence length="1124" mass="123882">MASAASAVPTTTPHIVFDSRKAGLISIVEEELSAEDQSPLASSYQAPSWRDIDYFDGTGDQKLQGLGVKRAYSTGCPLVVNPRDDSLRVSSVPTSTWNALPEWGMVPSHHDTTLRTSSQPTNAKGLWSQWPHALPQLSSVIPDISDDEASRHGSIAGLEVFLRKASIVQSQDGENNETKIDIDALLTEESDVLGPLHSPLTPLTPRSPSVRTPTSPRASSECLGGTSIIEDRPIDSAYSPKRPNLSPSVVFKKMNHFADLNSFSFGQKSKARKESGVGADPMSSPRLSTESSIKRPPSARISFGSSIDCGVTEDVMLVNPITGERKMSVVKSTDADEQVRRPSALRRSSSSTSMYTLVRRESVAASKIRTRSAASRPSLSGRGSSTVASSAQSEDASFTSEQHLRNLSSWTQHTSGASNARAMSNTRTVSHSSSARTPSYTRTTSTSTWSRMSTFSRASSTSSVTTYDSTYTRHNNQETQAECDEENASRSSSFLTPLFGQFQRSKTDSAVALPIQEPKPAHQEALADVEEDPDFVEVEIEPKAGPIARRASLIANIFTNNDVDVDPDLKFEPSASEADIMRGIAGAENERSQRKMVYSRNIAVSSFVVVNGICVALSFGLFSVWYAIAPLVLAAHLSRSAMALNLVGLLVSRMAKVMLRSGEEKGEPPSMDYATVVNFSRESLEDMEGVLDSLVDQKDVDMHKNLLLVSCNDKMLNGDQAKSTTRILLENILTNIVDEAKFQIPCEGQNAGYDNLWCRRGIYKGLPYVLMIKEGVTSKTETLDLIRNLLHSYNLRKESYHNSVPPAFFTWYQEWAELHDFASFDFLVNASSDSLLDGTCIAELYNQFLEHPDCSSISSRVEVDYHTSRWCAGNLIHNACLVHEQLRYAHQSQITHRVISNSGACQMIKICEETCGPQILEDNKRRRPSPMSNIATRISAIVEEDDALFGAPEVISRQAVYAVSYTHPTNVFSDFLSQRKRLTFSTCAINLAVLRDSQMGWFERLSAVAELMAWCLPVVSLAIMINFLRSAALQQNIPVLIVVSAVVALPWIYAFASAMWLARSWDARLRYLLGFCFLAIVGPFIAIYTVISTLINLHHIRPEERKRRRHSATSTTTNIQPCEV</sequence>
<dbReference type="OrthoDB" id="370884at2759"/>
<feature type="compositionally biased region" description="Basic and acidic residues" evidence="1">
    <location>
        <begin position="329"/>
        <end position="340"/>
    </location>
</feature>
<feature type="transmembrane region" description="Helical" evidence="2">
    <location>
        <begin position="1007"/>
        <end position="1027"/>
    </location>
</feature>
<keyword evidence="2" id="KW-1133">Transmembrane helix</keyword>
<dbReference type="Proteomes" id="UP000030641">
    <property type="component" value="Unassembled WGS sequence"/>
</dbReference>
<evidence type="ECO:0000313" key="4">
    <source>
        <dbReference type="Proteomes" id="UP000030641"/>
    </source>
</evidence>
<evidence type="ECO:0000256" key="1">
    <source>
        <dbReference type="SAM" id="MobiDB-lite"/>
    </source>
</evidence>
<feature type="region of interest" description="Disordered" evidence="1">
    <location>
        <begin position="268"/>
        <end position="305"/>
    </location>
</feature>
<dbReference type="GeneID" id="25367236"/>
<feature type="transmembrane region" description="Helical" evidence="2">
    <location>
        <begin position="1039"/>
        <end position="1060"/>
    </location>
</feature>
<evidence type="ECO:0000256" key="2">
    <source>
        <dbReference type="SAM" id="Phobius"/>
    </source>
</evidence>
<protein>
    <submittedName>
        <fullName evidence="3">Glycosyltransferase family 2 protein</fullName>
    </submittedName>
</protein>
<dbReference type="STRING" id="1043005.A0A074YF54"/>
<dbReference type="RefSeq" id="XP_013341170.1">
    <property type="nucleotide sequence ID" value="XM_013485716.1"/>
</dbReference>
<evidence type="ECO:0000313" key="3">
    <source>
        <dbReference type="EMBL" id="KEQ92717.1"/>
    </source>
</evidence>
<reference evidence="3 4" key="1">
    <citation type="journal article" date="2014" name="BMC Genomics">
        <title>Genome sequencing of four Aureobasidium pullulans varieties: biotechnological potential, stress tolerance, and description of new species.</title>
        <authorList>
            <person name="Gostin Ar C."/>
            <person name="Ohm R.A."/>
            <person name="Kogej T."/>
            <person name="Sonjak S."/>
            <person name="Turk M."/>
            <person name="Zajc J."/>
            <person name="Zalar P."/>
            <person name="Grube M."/>
            <person name="Sun H."/>
            <person name="Han J."/>
            <person name="Sharma A."/>
            <person name="Chiniquy J."/>
            <person name="Ngan C.Y."/>
            <person name="Lipzen A."/>
            <person name="Barry K."/>
            <person name="Grigoriev I.V."/>
            <person name="Gunde-Cimerman N."/>
        </authorList>
    </citation>
    <scope>NUCLEOTIDE SEQUENCE [LARGE SCALE GENOMIC DNA]</scope>
    <source>
        <strain evidence="3 4">EXF-2481</strain>
    </source>
</reference>
<feature type="compositionally biased region" description="Low complexity" evidence="1">
    <location>
        <begin position="432"/>
        <end position="472"/>
    </location>
</feature>
<feature type="transmembrane region" description="Helical" evidence="2">
    <location>
        <begin position="1072"/>
        <end position="1097"/>
    </location>
</feature>
<keyword evidence="3" id="KW-0808">Transferase</keyword>
<accession>A0A074YF54</accession>
<dbReference type="HOGENOM" id="CLU_279911_0_0_1"/>
<keyword evidence="2" id="KW-0812">Transmembrane</keyword>
<feature type="region of interest" description="Disordered" evidence="1">
    <location>
        <begin position="193"/>
        <end position="226"/>
    </location>
</feature>
<feature type="compositionally biased region" description="Polar residues" evidence="1">
    <location>
        <begin position="372"/>
        <end position="431"/>
    </location>
</feature>
<gene>
    <name evidence="3" type="ORF">AUEXF2481DRAFT_42805</name>
</gene>
<organism evidence="3 4">
    <name type="scientific">Aureobasidium subglaciale (strain EXF-2481)</name>
    <name type="common">Aureobasidium pullulans var. subglaciale</name>
    <dbReference type="NCBI Taxonomy" id="1043005"/>
    <lineage>
        <taxon>Eukaryota</taxon>
        <taxon>Fungi</taxon>
        <taxon>Dikarya</taxon>
        <taxon>Ascomycota</taxon>
        <taxon>Pezizomycotina</taxon>
        <taxon>Dothideomycetes</taxon>
        <taxon>Dothideomycetidae</taxon>
        <taxon>Dothideales</taxon>
        <taxon>Saccotheciaceae</taxon>
        <taxon>Aureobasidium</taxon>
    </lineage>
</organism>
<dbReference type="AlphaFoldDB" id="A0A074YF54"/>
<name>A0A074YF54_AURSE</name>
<feature type="region of interest" description="Disordered" evidence="1">
    <location>
        <begin position="329"/>
        <end position="489"/>
    </location>
</feature>
<dbReference type="EMBL" id="KL584769">
    <property type="protein sequence ID" value="KEQ92717.1"/>
    <property type="molecule type" value="Genomic_DNA"/>
</dbReference>
<keyword evidence="4" id="KW-1185">Reference proteome</keyword>
<keyword evidence="2" id="KW-0472">Membrane</keyword>
<feature type="compositionally biased region" description="Low complexity" evidence="1">
    <location>
        <begin position="195"/>
        <end position="220"/>
    </location>
</feature>
<feature type="compositionally biased region" description="Low complexity" evidence="1">
    <location>
        <begin position="341"/>
        <end position="353"/>
    </location>
</feature>
<dbReference type="GO" id="GO:0016740">
    <property type="term" value="F:transferase activity"/>
    <property type="evidence" value="ECO:0007669"/>
    <property type="project" value="UniProtKB-KW"/>
</dbReference>
<proteinExistence type="predicted"/>
<dbReference type="InParanoid" id="A0A074YF54"/>